<accession>A0ABT8D1D1</accession>
<name>A0ABT8D1D1_9RHOB</name>
<evidence type="ECO:0000313" key="1">
    <source>
        <dbReference type="EMBL" id="MDN3710643.1"/>
    </source>
</evidence>
<sequence length="54" mass="5766">MRLDRPSPLAAPLLLEMGRIKILGAGSEAAAQRMAQQLMAESGLDTIREDADDA</sequence>
<protein>
    <submittedName>
        <fullName evidence="1">Uncharacterized protein</fullName>
    </submittedName>
</protein>
<dbReference type="EMBL" id="JAUFRC010000001">
    <property type="protein sequence ID" value="MDN3710643.1"/>
    <property type="molecule type" value="Genomic_DNA"/>
</dbReference>
<organism evidence="1 2">
    <name type="scientific">Paracoccus cavernae</name>
    <dbReference type="NCBI Taxonomy" id="1571207"/>
    <lineage>
        <taxon>Bacteria</taxon>
        <taxon>Pseudomonadati</taxon>
        <taxon>Pseudomonadota</taxon>
        <taxon>Alphaproteobacteria</taxon>
        <taxon>Rhodobacterales</taxon>
        <taxon>Paracoccaceae</taxon>
        <taxon>Paracoccus</taxon>
    </lineage>
</organism>
<gene>
    <name evidence="1" type="ORF">QWZ10_00225</name>
</gene>
<reference evidence="2" key="1">
    <citation type="journal article" date="2019" name="Int. J. Syst. Evol. Microbiol.">
        <title>The Global Catalogue of Microorganisms (GCM) 10K type strain sequencing project: providing services to taxonomists for standard genome sequencing and annotation.</title>
        <authorList>
            <consortium name="The Broad Institute Genomics Platform"/>
            <consortium name="The Broad Institute Genome Sequencing Center for Infectious Disease"/>
            <person name="Wu L."/>
            <person name="Ma J."/>
        </authorList>
    </citation>
    <scope>NUCLEOTIDE SEQUENCE [LARGE SCALE GENOMIC DNA]</scope>
    <source>
        <strain evidence="2">CECT 8482</strain>
    </source>
</reference>
<dbReference type="Proteomes" id="UP001243846">
    <property type="component" value="Unassembled WGS sequence"/>
</dbReference>
<comment type="caution">
    <text evidence="1">The sequence shown here is derived from an EMBL/GenBank/DDBJ whole genome shotgun (WGS) entry which is preliminary data.</text>
</comment>
<proteinExistence type="predicted"/>
<evidence type="ECO:0000313" key="2">
    <source>
        <dbReference type="Proteomes" id="UP001243846"/>
    </source>
</evidence>
<keyword evidence="2" id="KW-1185">Reference proteome</keyword>